<dbReference type="Proteomes" id="UP000309038">
    <property type="component" value="Unassembled WGS sequence"/>
</dbReference>
<accession>A0A4S4KT11</accession>
<sequence>MFSHNFILTAFALVFVGQVAAVPMPMPMLHALQHREAAPLDTIPAYVKRANVNTVPAEQPSMSLTGTIIPYTGNQGKPTKRDTNTVPEEVPTKSPNGVITQYVRRANVNTVPAEQPSMSLTGTIIPYSGNQGKPTKRD</sequence>
<name>A0A4S4KT11_9APHY</name>
<dbReference type="AlphaFoldDB" id="A0A4S4KT11"/>
<evidence type="ECO:0000313" key="3">
    <source>
        <dbReference type="EMBL" id="THH01802.1"/>
    </source>
</evidence>
<protein>
    <submittedName>
        <fullName evidence="3">Uncharacterized protein</fullName>
    </submittedName>
</protein>
<keyword evidence="2" id="KW-0732">Signal</keyword>
<comment type="caution">
    <text evidence="3">The sequence shown here is derived from an EMBL/GenBank/DDBJ whole genome shotgun (WGS) entry which is preliminary data.</text>
</comment>
<feature type="signal peptide" evidence="2">
    <location>
        <begin position="1"/>
        <end position="21"/>
    </location>
</feature>
<proteinExistence type="predicted"/>
<gene>
    <name evidence="3" type="ORF">EW026_g931</name>
</gene>
<keyword evidence="4" id="KW-1185">Reference proteome</keyword>
<feature type="compositionally biased region" description="Polar residues" evidence="1">
    <location>
        <begin position="63"/>
        <end position="77"/>
    </location>
</feature>
<evidence type="ECO:0000256" key="1">
    <source>
        <dbReference type="SAM" id="MobiDB-lite"/>
    </source>
</evidence>
<evidence type="ECO:0000313" key="4">
    <source>
        <dbReference type="Proteomes" id="UP000309038"/>
    </source>
</evidence>
<feature type="region of interest" description="Disordered" evidence="1">
    <location>
        <begin position="63"/>
        <end position="97"/>
    </location>
</feature>
<feature type="non-terminal residue" evidence="3">
    <location>
        <position position="138"/>
    </location>
</feature>
<feature type="chain" id="PRO_5020398382" evidence="2">
    <location>
        <begin position="22"/>
        <end position="138"/>
    </location>
</feature>
<reference evidence="3 4" key="1">
    <citation type="submission" date="2019-02" db="EMBL/GenBank/DDBJ databases">
        <title>Genome sequencing of the rare red list fungi Phlebia centrifuga.</title>
        <authorList>
            <person name="Buettner E."/>
            <person name="Kellner H."/>
        </authorList>
    </citation>
    <scope>NUCLEOTIDE SEQUENCE [LARGE SCALE GENOMIC DNA]</scope>
    <source>
        <strain evidence="3 4">DSM 108282</strain>
    </source>
</reference>
<evidence type="ECO:0000256" key="2">
    <source>
        <dbReference type="SAM" id="SignalP"/>
    </source>
</evidence>
<dbReference type="EMBL" id="SGPJ01000016">
    <property type="protein sequence ID" value="THH01802.1"/>
    <property type="molecule type" value="Genomic_DNA"/>
</dbReference>
<organism evidence="3 4">
    <name type="scientific">Hermanssonia centrifuga</name>
    <dbReference type="NCBI Taxonomy" id="98765"/>
    <lineage>
        <taxon>Eukaryota</taxon>
        <taxon>Fungi</taxon>
        <taxon>Dikarya</taxon>
        <taxon>Basidiomycota</taxon>
        <taxon>Agaricomycotina</taxon>
        <taxon>Agaricomycetes</taxon>
        <taxon>Polyporales</taxon>
        <taxon>Meruliaceae</taxon>
        <taxon>Hermanssonia</taxon>
    </lineage>
</organism>